<name>M7YTT6_TRIUA</name>
<accession>M7YTT6</accession>
<gene>
    <name evidence="1" type="ORF">TRIUR3_32176</name>
</gene>
<evidence type="ECO:0000313" key="1">
    <source>
        <dbReference type="EMBL" id="EMS54073.1"/>
    </source>
</evidence>
<sequence>MQIKNIFPVNTQAYVYLHNQIASLQVHRTTGATSLNRDNLFCSRCTKLSSKHLHILHPKSSKHRGRKTKIFLWSDQQRLHVASGAISGAFFLINVFLAVTLFLGGINGANSTTSSFMDTAILSILAAAVGAEGWAFAAAVANHGSFSAVAAVSRLSGVHGTTFTHPTATNISLHHDDVPRALDPVEDKGEFHQHDGVTTVMMKLPAQDFT</sequence>
<reference evidence="1" key="1">
    <citation type="journal article" date="2013" name="Nature">
        <title>Draft genome of the wheat A-genome progenitor Triticum urartu.</title>
        <authorList>
            <person name="Ling H.Q."/>
            <person name="Zhao S."/>
            <person name="Liu D."/>
            <person name="Wang J."/>
            <person name="Sun H."/>
            <person name="Zhang C."/>
            <person name="Fan H."/>
            <person name="Li D."/>
            <person name="Dong L."/>
            <person name="Tao Y."/>
            <person name="Gao C."/>
            <person name="Wu H."/>
            <person name="Li Y."/>
            <person name="Cui Y."/>
            <person name="Guo X."/>
            <person name="Zheng S."/>
            <person name="Wang B."/>
            <person name="Yu K."/>
            <person name="Liang Q."/>
            <person name="Yang W."/>
            <person name="Lou X."/>
            <person name="Chen J."/>
            <person name="Feng M."/>
            <person name="Jian J."/>
            <person name="Zhang X."/>
            <person name="Luo G."/>
            <person name="Jiang Y."/>
            <person name="Liu J."/>
            <person name="Wang Z."/>
            <person name="Sha Y."/>
            <person name="Zhang B."/>
            <person name="Wu H."/>
            <person name="Tang D."/>
            <person name="Shen Q."/>
            <person name="Xue P."/>
            <person name="Zou S."/>
            <person name="Wang X."/>
            <person name="Liu X."/>
            <person name="Wang F."/>
            <person name="Yang Y."/>
            <person name="An X."/>
            <person name="Dong Z."/>
            <person name="Zhang K."/>
            <person name="Zhang X."/>
            <person name="Luo M.C."/>
            <person name="Dvorak J."/>
            <person name="Tong Y."/>
            <person name="Wang J."/>
            <person name="Yang H."/>
            <person name="Li Z."/>
            <person name="Wang D."/>
            <person name="Zhang A."/>
            <person name="Wang J."/>
        </authorList>
    </citation>
    <scope>NUCLEOTIDE SEQUENCE</scope>
</reference>
<proteinExistence type="predicted"/>
<protein>
    <submittedName>
        <fullName evidence="1">Uncharacterized protein</fullName>
    </submittedName>
</protein>
<dbReference type="EMBL" id="KD186522">
    <property type="protein sequence ID" value="EMS54073.1"/>
    <property type="molecule type" value="Genomic_DNA"/>
</dbReference>
<dbReference type="AlphaFoldDB" id="M7YTT6"/>
<organism evidence="1">
    <name type="scientific">Triticum urartu</name>
    <name type="common">Red wild einkorn</name>
    <name type="synonym">Crithodium urartu</name>
    <dbReference type="NCBI Taxonomy" id="4572"/>
    <lineage>
        <taxon>Eukaryota</taxon>
        <taxon>Viridiplantae</taxon>
        <taxon>Streptophyta</taxon>
        <taxon>Embryophyta</taxon>
        <taxon>Tracheophyta</taxon>
        <taxon>Spermatophyta</taxon>
        <taxon>Magnoliopsida</taxon>
        <taxon>Liliopsida</taxon>
        <taxon>Poales</taxon>
        <taxon>Poaceae</taxon>
        <taxon>BOP clade</taxon>
        <taxon>Pooideae</taxon>
        <taxon>Triticodae</taxon>
        <taxon>Triticeae</taxon>
        <taxon>Triticinae</taxon>
        <taxon>Triticum</taxon>
    </lineage>
</organism>